<dbReference type="EMBL" id="JABVEC010000003">
    <property type="protein sequence ID" value="MBC6465062.1"/>
    <property type="molecule type" value="Genomic_DNA"/>
</dbReference>
<dbReference type="Proteomes" id="UP000805614">
    <property type="component" value="Unassembled WGS sequence"/>
</dbReference>
<dbReference type="RefSeq" id="WP_187242080.1">
    <property type="nucleotide sequence ID" value="NZ_BAAAOK010000017.1"/>
</dbReference>
<name>A0ABR7LJN4_9ACTN</name>
<comment type="caution">
    <text evidence="2">The sequence shown here is derived from an EMBL/GenBank/DDBJ whole genome shotgun (WGS) entry which is preliminary data.</text>
</comment>
<sequence length="88" mass="9820">MNNLPTDRAVLLKEIQELFGATLGYPAESISEDQDLAVDLGMDSLRKAELVTLLARRYGFPEPQEMLDLSRFTTVSSVLDAILEFKDS</sequence>
<evidence type="ECO:0000259" key="1">
    <source>
        <dbReference type="PROSITE" id="PS50075"/>
    </source>
</evidence>
<gene>
    <name evidence="2" type="ORF">HKK74_06080</name>
</gene>
<dbReference type="InterPro" id="IPR009081">
    <property type="entry name" value="PP-bd_ACP"/>
</dbReference>
<protein>
    <submittedName>
        <fullName evidence="2">Acyl carrier protein</fullName>
    </submittedName>
</protein>
<evidence type="ECO:0000313" key="3">
    <source>
        <dbReference type="Proteomes" id="UP000805614"/>
    </source>
</evidence>
<dbReference type="Pfam" id="PF00550">
    <property type="entry name" value="PP-binding"/>
    <property type="match status" value="1"/>
</dbReference>
<organism evidence="2 3">
    <name type="scientific">Actinomadura alba</name>
    <dbReference type="NCBI Taxonomy" id="406431"/>
    <lineage>
        <taxon>Bacteria</taxon>
        <taxon>Bacillati</taxon>
        <taxon>Actinomycetota</taxon>
        <taxon>Actinomycetes</taxon>
        <taxon>Streptosporangiales</taxon>
        <taxon>Thermomonosporaceae</taxon>
        <taxon>Actinomadura</taxon>
    </lineage>
</organism>
<accession>A0ABR7LJN4</accession>
<feature type="domain" description="Carrier" evidence="1">
    <location>
        <begin position="6"/>
        <end position="86"/>
    </location>
</feature>
<dbReference type="PROSITE" id="PS50075">
    <property type="entry name" value="CARRIER"/>
    <property type="match status" value="1"/>
</dbReference>
<dbReference type="SUPFAM" id="SSF47336">
    <property type="entry name" value="ACP-like"/>
    <property type="match status" value="1"/>
</dbReference>
<proteinExistence type="predicted"/>
<keyword evidence="3" id="KW-1185">Reference proteome</keyword>
<dbReference type="InterPro" id="IPR036736">
    <property type="entry name" value="ACP-like_sf"/>
</dbReference>
<dbReference type="Gene3D" id="1.10.1200.10">
    <property type="entry name" value="ACP-like"/>
    <property type="match status" value="1"/>
</dbReference>
<evidence type="ECO:0000313" key="2">
    <source>
        <dbReference type="EMBL" id="MBC6465062.1"/>
    </source>
</evidence>
<reference evidence="2 3" key="1">
    <citation type="submission" date="2020-06" db="EMBL/GenBank/DDBJ databases">
        <title>Actinomadura xiongansis sp. nov., isolated from soil of Baiyangdian.</title>
        <authorList>
            <person name="Zhang X."/>
        </authorList>
    </citation>
    <scope>NUCLEOTIDE SEQUENCE [LARGE SCALE GENOMIC DNA]</scope>
    <source>
        <strain evidence="2 3">HBUM206468</strain>
    </source>
</reference>